<evidence type="ECO:0000256" key="2">
    <source>
        <dbReference type="ARBA" id="ARBA00022729"/>
    </source>
</evidence>
<dbReference type="PANTHER" id="PTHR30035:SF3">
    <property type="entry name" value="INTERMEMBRANE PHOSPHOLIPID TRANSPORT SYSTEM LIPOPROTEIN MLAA"/>
    <property type="match status" value="1"/>
</dbReference>
<proteinExistence type="inferred from homology"/>
<dbReference type="PRINTS" id="PR01805">
    <property type="entry name" value="VACJLIPOPROT"/>
</dbReference>
<dbReference type="AlphaFoldDB" id="A0A0N8S5V4"/>
<dbReference type="PANTHER" id="PTHR30035">
    <property type="entry name" value="LIPOPROTEIN VACJ-RELATED"/>
    <property type="match status" value="1"/>
</dbReference>
<evidence type="ECO:0000313" key="5">
    <source>
        <dbReference type="Proteomes" id="UP000050420"/>
    </source>
</evidence>
<gene>
    <name evidence="4" type="ORF">ALO63_04980</name>
</gene>
<protein>
    <submittedName>
        <fullName evidence="4">VacJ family lipoprotein</fullName>
    </submittedName>
</protein>
<comment type="caution">
    <text evidence="4">The sequence shown here is derived from an EMBL/GenBank/DDBJ whole genome shotgun (WGS) entry which is preliminary data.</text>
</comment>
<keyword evidence="2 3" id="KW-0732">Signal</keyword>
<feature type="signal peptide" evidence="3">
    <location>
        <begin position="1"/>
        <end position="42"/>
    </location>
</feature>
<comment type="similarity">
    <text evidence="1">Belongs to the MlaA family.</text>
</comment>
<dbReference type="Pfam" id="PF04333">
    <property type="entry name" value="MlaA"/>
    <property type="match status" value="1"/>
</dbReference>
<dbReference type="EMBL" id="LJQU01000278">
    <property type="protein sequence ID" value="KPX94239.1"/>
    <property type="molecule type" value="Genomic_DNA"/>
</dbReference>
<dbReference type="Proteomes" id="UP000050420">
    <property type="component" value="Unassembled WGS sequence"/>
</dbReference>
<dbReference type="GO" id="GO:0120010">
    <property type="term" value="P:intermembrane phospholipid transfer"/>
    <property type="evidence" value="ECO:0007669"/>
    <property type="project" value="TreeGrafter"/>
</dbReference>
<dbReference type="PATRIC" id="fig|34065.5.peg.3271"/>
<accession>A0A0N8S5V4</accession>
<name>A0A0N8S5V4_PSEA0</name>
<dbReference type="InterPro" id="IPR007428">
    <property type="entry name" value="MlaA"/>
</dbReference>
<evidence type="ECO:0000256" key="1">
    <source>
        <dbReference type="ARBA" id="ARBA00010634"/>
    </source>
</evidence>
<organism evidence="4 5">
    <name type="scientific">Pseudomonas amygdali pv. mori</name>
    <dbReference type="NCBI Taxonomy" id="34065"/>
    <lineage>
        <taxon>Bacteria</taxon>
        <taxon>Pseudomonadati</taxon>
        <taxon>Pseudomonadota</taxon>
        <taxon>Gammaproteobacteria</taxon>
        <taxon>Pseudomonadales</taxon>
        <taxon>Pseudomonadaceae</taxon>
        <taxon>Pseudomonas</taxon>
        <taxon>Pseudomonas amygdali</taxon>
    </lineage>
</organism>
<dbReference type="GO" id="GO:0016020">
    <property type="term" value="C:membrane"/>
    <property type="evidence" value="ECO:0007669"/>
    <property type="project" value="InterPro"/>
</dbReference>
<feature type="chain" id="PRO_5006031351" evidence="3">
    <location>
        <begin position="43"/>
        <end position="293"/>
    </location>
</feature>
<evidence type="ECO:0000256" key="3">
    <source>
        <dbReference type="SAM" id="SignalP"/>
    </source>
</evidence>
<sequence>MRTAGIAATLITASTPTPCWSFSVAKRLLLLAALLCAGTVQAADADTSNKAQHPATVARQTDADGFTQPLKSLQFNPGLDQREFERASINALEVYDPLESWNRRVYHFNYRFDEWVFLPVVDGYRYITPGFVRSGVSNFFSNLGDVSNLLNSLLQFKGERSLDTTGRLLLNTTIGIAGLWDPATMMGLPRQSEDFGQTLGFYGVPAGPYLVLPLFGPSNLRDTGGMLFDYTAENQINFLNVAEVSDDHPEITVLRAIDRRYVTSFRYGQLNSPFEYEKVRYVYTESRKLQIAE</sequence>
<evidence type="ECO:0000313" key="4">
    <source>
        <dbReference type="EMBL" id="KPX94239.1"/>
    </source>
</evidence>
<keyword evidence="4" id="KW-0449">Lipoprotein</keyword>
<reference evidence="4 5" key="1">
    <citation type="submission" date="2015-09" db="EMBL/GenBank/DDBJ databases">
        <title>Genome announcement of multiple Pseudomonas syringae strains.</title>
        <authorList>
            <person name="Thakur S."/>
            <person name="Wang P.W."/>
            <person name="Gong Y."/>
            <person name="Weir B.S."/>
            <person name="Guttman D.S."/>
        </authorList>
    </citation>
    <scope>NUCLEOTIDE SEQUENCE [LARGE SCALE GENOMIC DNA]</scope>
    <source>
        <strain evidence="4 5">ICMP4331</strain>
    </source>
</reference>